<evidence type="ECO:0000313" key="6">
    <source>
        <dbReference type="Proteomes" id="UP000186955"/>
    </source>
</evidence>
<name>A0A1Q5TBU7_9EURO</name>
<accession>A0A1Q5TBU7</accession>
<protein>
    <submittedName>
        <fullName evidence="5">Heavy metal tolerance protein</fullName>
    </submittedName>
</protein>
<reference evidence="5 6" key="1">
    <citation type="submission" date="2016-10" db="EMBL/GenBank/DDBJ databases">
        <title>Genome sequence of the ascomycete fungus Penicillium subrubescens.</title>
        <authorList>
            <person name="De Vries R.P."/>
            <person name="Peng M."/>
            <person name="Dilokpimol A."/>
            <person name="Hilden K."/>
            <person name="Makela M.R."/>
            <person name="Grigoriev I."/>
            <person name="Riley R."/>
            <person name="Granchi Z."/>
        </authorList>
    </citation>
    <scope>NUCLEOTIDE SEQUENCE [LARGE SCALE GENOMIC DNA]</scope>
    <source>
        <strain evidence="5 6">CBS 132785</strain>
    </source>
</reference>
<sequence>MQNRVAGNPAFGSHRASVILTPCSSDDDPGNAAAEAPGSGDLAGYPELPFLPRAWKYVMGYKVFFLYMWPSGSRYLQVMAVVCLCLTGCQRAVNALLPYQIAVVTETLSPSSSELPCFHILKFVIYKWLQGGNGFLGSLRSTLWNEVKESSSMKLSIAAFKHVHSLDLDFHLDKRNGEILSVLRNDNPTYK</sequence>
<keyword evidence="6" id="KW-1185">Reference proteome</keyword>
<organism evidence="5 6">
    <name type="scientific">Penicillium subrubescens</name>
    <dbReference type="NCBI Taxonomy" id="1316194"/>
    <lineage>
        <taxon>Eukaryota</taxon>
        <taxon>Fungi</taxon>
        <taxon>Dikarya</taxon>
        <taxon>Ascomycota</taxon>
        <taxon>Pezizomycotina</taxon>
        <taxon>Eurotiomycetes</taxon>
        <taxon>Eurotiomycetidae</taxon>
        <taxon>Eurotiales</taxon>
        <taxon>Aspergillaceae</taxon>
        <taxon>Penicillium</taxon>
    </lineage>
</organism>
<dbReference type="GO" id="GO:0016020">
    <property type="term" value="C:membrane"/>
    <property type="evidence" value="ECO:0007669"/>
    <property type="project" value="InterPro"/>
</dbReference>
<gene>
    <name evidence="5" type="ORF">PENSUB_9941</name>
</gene>
<comment type="caution">
    <text evidence="5">The sequence shown here is derived from an EMBL/GenBank/DDBJ whole genome shotgun (WGS) entry which is preliminary data.</text>
</comment>
<keyword evidence="2" id="KW-1133">Transmembrane helix</keyword>
<dbReference type="Pfam" id="PF00664">
    <property type="entry name" value="ABC_membrane"/>
    <property type="match status" value="1"/>
</dbReference>
<dbReference type="InterPro" id="IPR036640">
    <property type="entry name" value="ABC1_TM_sf"/>
</dbReference>
<evidence type="ECO:0000256" key="2">
    <source>
        <dbReference type="ARBA" id="ARBA00022989"/>
    </source>
</evidence>
<keyword evidence="3" id="KW-0472">Membrane</keyword>
<evidence type="ECO:0000259" key="4">
    <source>
        <dbReference type="Pfam" id="PF00664"/>
    </source>
</evidence>
<dbReference type="AlphaFoldDB" id="A0A1Q5TBU7"/>
<dbReference type="EMBL" id="MNBE01000688">
    <property type="protein sequence ID" value="OKO97650.1"/>
    <property type="molecule type" value="Genomic_DNA"/>
</dbReference>
<evidence type="ECO:0000256" key="1">
    <source>
        <dbReference type="ARBA" id="ARBA00022692"/>
    </source>
</evidence>
<dbReference type="STRING" id="1316194.A0A1Q5TBU7"/>
<dbReference type="Gene3D" id="1.20.1560.10">
    <property type="entry name" value="ABC transporter type 1, transmembrane domain"/>
    <property type="match status" value="1"/>
</dbReference>
<dbReference type="InterPro" id="IPR011527">
    <property type="entry name" value="ABC1_TM_dom"/>
</dbReference>
<keyword evidence="1" id="KW-0812">Transmembrane</keyword>
<dbReference type="GO" id="GO:0140359">
    <property type="term" value="F:ABC-type transporter activity"/>
    <property type="evidence" value="ECO:0007669"/>
    <property type="project" value="InterPro"/>
</dbReference>
<proteinExistence type="predicted"/>
<dbReference type="GO" id="GO:0005524">
    <property type="term" value="F:ATP binding"/>
    <property type="evidence" value="ECO:0007669"/>
    <property type="project" value="InterPro"/>
</dbReference>
<feature type="domain" description="ABC transmembrane type-1" evidence="4">
    <location>
        <begin position="83"/>
        <end position="186"/>
    </location>
</feature>
<dbReference type="Proteomes" id="UP000186955">
    <property type="component" value="Unassembled WGS sequence"/>
</dbReference>
<evidence type="ECO:0000313" key="5">
    <source>
        <dbReference type="EMBL" id="OKO97650.1"/>
    </source>
</evidence>
<evidence type="ECO:0000256" key="3">
    <source>
        <dbReference type="ARBA" id="ARBA00023136"/>
    </source>
</evidence>
<dbReference type="SUPFAM" id="SSF90123">
    <property type="entry name" value="ABC transporter transmembrane region"/>
    <property type="match status" value="1"/>
</dbReference>